<keyword evidence="3" id="KW-1185">Reference proteome</keyword>
<dbReference type="AlphaFoldDB" id="A0AAY4DPS0"/>
<reference evidence="2" key="3">
    <citation type="submission" date="2025-09" db="UniProtKB">
        <authorList>
            <consortium name="Ensembl"/>
        </authorList>
    </citation>
    <scope>IDENTIFICATION</scope>
</reference>
<dbReference type="InterPro" id="IPR045810">
    <property type="entry name" value="eIF3h_C"/>
</dbReference>
<reference evidence="2" key="2">
    <citation type="submission" date="2025-08" db="UniProtKB">
        <authorList>
            <consortium name="Ensembl"/>
        </authorList>
    </citation>
    <scope>IDENTIFICATION</scope>
</reference>
<evidence type="ECO:0000313" key="2">
    <source>
        <dbReference type="Ensembl" id="ENSDCDP00010047199.1"/>
    </source>
</evidence>
<accession>A0AAY4DPS0</accession>
<feature type="domain" description="eIF3h C-terminal" evidence="1">
    <location>
        <begin position="70"/>
        <end position="210"/>
    </location>
</feature>
<dbReference type="Pfam" id="PF19445">
    <property type="entry name" value="eIF3h_C"/>
    <property type="match status" value="1"/>
</dbReference>
<dbReference type="Ensembl" id="ENSDCDT00010057417.1">
    <property type="protein sequence ID" value="ENSDCDP00010047199.1"/>
    <property type="gene ID" value="ENSDCDG00010028616.1"/>
</dbReference>
<sequence length="246" mass="27866">MFLIRLIFPKGLLCLKGEFSVLPLPPSVQSQMEMSLRIVSKDHLRVGWYHYHHDIVLISGKLLLKSAQIVNISSKLMEICKEKDVSPEGLVTAVSLLALFEKVPILIMNSRLTHNLLWELEDKSTCLNLNHLEKILQLLMDRAHDFSQEIVKLNTCSPKTEGDSRRTHSGRALLEEDINKMFKPPQPPPCMDTLLIAGTTSSFIFNLMTFILLRENPLSINKIHLNTTAETIMILLCTNGNRGNNI</sequence>
<evidence type="ECO:0000313" key="3">
    <source>
        <dbReference type="Proteomes" id="UP000694580"/>
    </source>
</evidence>
<protein>
    <recommendedName>
        <fullName evidence="1">eIF3h C-terminal domain-containing protein</fullName>
    </recommendedName>
</protein>
<proteinExistence type="predicted"/>
<reference evidence="2 3" key="1">
    <citation type="submission" date="2020-06" db="EMBL/GenBank/DDBJ databases">
        <authorList>
            <consortium name="Wellcome Sanger Institute Data Sharing"/>
        </authorList>
    </citation>
    <scope>NUCLEOTIDE SEQUENCE [LARGE SCALE GENOMIC DNA]</scope>
</reference>
<organism evidence="2 3">
    <name type="scientific">Denticeps clupeoides</name>
    <name type="common">denticle herring</name>
    <dbReference type="NCBI Taxonomy" id="299321"/>
    <lineage>
        <taxon>Eukaryota</taxon>
        <taxon>Metazoa</taxon>
        <taxon>Chordata</taxon>
        <taxon>Craniata</taxon>
        <taxon>Vertebrata</taxon>
        <taxon>Euteleostomi</taxon>
        <taxon>Actinopterygii</taxon>
        <taxon>Neopterygii</taxon>
        <taxon>Teleostei</taxon>
        <taxon>Clupei</taxon>
        <taxon>Clupeiformes</taxon>
        <taxon>Denticipitoidei</taxon>
        <taxon>Denticipitidae</taxon>
        <taxon>Denticeps</taxon>
    </lineage>
</organism>
<name>A0AAY4DPS0_9TELE</name>
<evidence type="ECO:0000259" key="1">
    <source>
        <dbReference type="Pfam" id="PF19445"/>
    </source>
</evidence>
<dbReference type="Proteomes" id="UP000694580">
    <property type="component" value="Chromosome 5"/>
</dbReference>